<proteinExistence type="predicted"/>
<dbReference type="Gene3D" id="3.40.50.2000">
    <property type="entry name" value="Glycogen Phosphorylase B"/>
    <property type="match status" value="2"/>
</dbReference>
<dbReference type="KEGG" id="soe:110781306"/>
<dbReference type="InterPro" id="IPR002213">
    <property type="entry name" value="UDP_glucos_trans"/>
</dbReference>
<organism evidence="2 3">
    <name type="scientific">Spinacia oleracea</name>
    <name type="common">Spinach</name>
    <dbReference type="NCBI Taxonomy" id="3562"/>
    <lineage>
        <taxon>Eukaryota</taxon>
        <taxon>Viridiplantae</taxon>
        <taxon>Streptophyta</taxon>
        <taxon>Embryophyta</taxon>
        <taxon>Tracheophyta</taxon>
        <taxon>Spermatophyta</taxon>
        <taxon>Magnoliopsida</taxon>
        <taxon>eudicotyledons</taxon>
        <taxon>Gunneridae</taxon>
        <taxon>Pentapetalae</taxon>
        <taxon>Caryophyllales</taxon>
        <taxon>Chenopodiaceae</taxon>
        <taxon>Chenopodioideae</taxon>
        <taxon>Anserineae</taxon>
        <taxon>Spinacia</taxon>
    </lineage>
</organism>
<dbReference type="InterPro" id="IPR050481">
    <property type="entry name" value="UDP-glycosyltransf_plant"/>
</dbReference>
<evidence type="ECO:0000313" key="3">
    <source>
        <dbReference type="RefSeq" id="XP_021841214.2"/>
    </source>
</evidence>
<dbReference type="RefSeq" id="XP_021841214.2">
    <property type="nucleotide sequence ID" value="XM_021985522.2"/>
</dbReference>
<dbReference type="Pfam" id="PF00201">
    <property type="entry name" value="UDPGT"/>
    <property type="match status" value="1"/>
</dbReference>
<protein>
    <submittedName>
        <fullName evidence="3">UDP-glycosyltransferase 91C1-like</fullName>
    </submittedName>
</protein>
<gene>
    <name evidence="3" type="primary">LOC110781306</name>
</gene>
<name>A0A9R0I227_SPIOL</name>
<dbReference type="Proteomes" id="UP000813463">
    <property type="component" value="Chromosome 6"/>
</dbReference>
<keyword evidence="1" id="KW-0808">Transferase</keyword>
<evidence type="ECO:0000256" key="1">
    <source>
        <dbReference type="ARBA" id="ARBA00022679"/>
    </source>
</evidence>
<sequence length="475" mass="52872">MERNISDLHVVVFPWSAFGHMIPFYQLAIALAKKGVRISYISTPKNIKRLPNIPSELNSLVEYVSIPLPTTPDGGGVPEGAEATVDIQFHEIPYLKVAYDLLYEPIKKFVSSRSIDWIISDIIGHRMADLARECHIQLMFFSVYTATTLSFVGPPEYLSEEGRKKVRPTPDSLTTPPPWGGGIFPPSVAFRGYEAAGFHPGIYNKNESGISDAERLATMIKGCDAVGVRSCREFEGEYIDLYQKLINKPVVPVGLLPPPKVEKKEENTDETWIEVFKWLDQQSNRSVIYVGFGSEYKLTKDEVYEIAYGLELAQLPFIWALRKPTWAVDDSEALPPGFVDRTSGKGTVCLGWAPQLKVLAHPSVGGSLFHSGWGSIIETLEHGHNLVLLPFIIDQGLNARMIVEKGLGIEVDRREDGSYTRDDIASALKQAMVGDEARKIKARAKQAAEIFGDHKLQEEQYINGLVEFLRTGAGH</sequence>
<evidence type="ECO:0000313" key="2">
    <source>
        <dbReference type="Proteomes" id="UP000813463"/>
    </source>
</evidence>
<dbReference type="GO" id="GO:0035251">
    <property type="term" value="F:UDP-glucosyltransferase activity"/>
    <property type="evidence" value="ECO:0000318"/>
    <property type="project" value="GO_Central"/>
</dbReference>
<dbReference type="PANTHER" id="PTHR48049:SF57">
    <property type="entry name" value="UDP-GLYCOSYLTRANSFERASE 91C1-LIKE"/>
    <property type="match status" value="1"/>
</dbReference>
<dbReference type="CDD" id="cd03784">
    <property type="entry name" value="GT1_Gtf-like"/>
    <property type="match status" value="1"/>
</dbReference>
<reference evidence="3" key="2">
    <citation type="submission" date="2025-08" db="UniProtKB">
        <authorList>
            <consortium name="RefSeq"/>
        </authorList>
    </citation>
    <scope>IDENTIFICATION</scope>
    <source>
        <tissue evidence="3">Leaf</tissue>
    </source>
</reference>
<dbReference type="SUPFAM" id="SSF53756">
    <property type="entry name" value="UDP-Glycosyltransferase/glycogen phosphorylase"/>
    <property type="match status" value="1"/>
</dbReference>
<reference evidence="2" key="1">
    <citation type="journal article" date="2021" name="Nat. Commun.">
        <title>Genomic analyses provide insights into spinach domestication and the genetic basis of agronomic traits.</title>
        <authorList>
            <person name="Cai X."/>
            <person name="Sun X."/>
            <person name="Xu C."/>
            <person name="Sun H."/>
            <person name="Wang X."/>
            <person name="Ge C."/>
            <person name="Zhang Z."/>
            <person name="Wang Q."/>
            <person name="Fei Z."/>
            <person name="Jiao C."/>
            <person name="Wang Q."/>
        </authorList>
    </citation>
    <scope>NUCLEOTIDE SEQUENCE [LARGE SCALE GENOMIC DNA]</scope>
    <source>
        <strain evidence="2">cv. Varoflay</strain>
    </source>
</reference>
<dbReference type="GeneID" id="110781306"/>
<accession>A0A9R0I227</accession>
<dbReference type="PANTHER" id="PTHR48049">
    <property type="entry name" value="GLYCOSYLTRANSFERASE"/>
    <property type="match status" value="1"/>
</dbReference>
<keyword evidence="2" id="KW-1185">Reference proteome</keyword>
<dbReference type="AlphaFoldDB" id="A0A9R0I227"/>